<dbReference type="Proteomes" id="UP000831701">
    <property type="component" value="Chromosome 4"/>
</dbReference>
<reference evidence="1" key="1">
    <citation type="submission" date="2022-04" db="EMBL/GenBank/DDBJ databases">
        <title>Jade perch genome.</title>
        <authorList>
            <person name="Chao B."/>
        </authorList>
    </citation>
    <scope>NUCLEOTIDE SEQUENCE</scope>
    <source>
        <strain evidence="1">CB-2022</strain>
    </source>
</reference>
<proteinExistence type="predicted"/>
<name>A0ACB8X0E3_9TELE</name>
<evidence type="ECO:0000313" key="2">
    <source>
        <dbReference type="Proteomes" id="UP000831701"/>
    </source>
</evidence>
<sequence>MGFEPTRAEHNGLAVHRLNHSATSSYVTFVRRHCSSSSVFNLRLRMVDSQYYLPNDIGISALDCGEAFRLLSPQEKMYAHYLSRAAWYGGLAVLLQTSPESANIFVLLQKIFRKQTPAQLEQVATAAGLSSEEYQAFLVYAAGLYANMGNYKSFGDTKFIPNLPKDKLKTLVWASQAFQEQPTEIEALWDSCSCLIYSLEDKQKQLGLGDKGITTYFSGNCCLEDAELAQKFLDSKKLSAYNTRLFKKDNGGKACYEVRLASAVQKDCAVDGECESCCGTFNYEDKEFTVKRGDYAPLMEKVSYYLQQAQAYAANENQRKMLEEYSRSFTFGSIEAHKEGSRYWIKDKGPIVESYIGFIESYRDPFGSRGEFEGFVAVVNKAMSERFAKLVSSAEVLLPELPWPREFEKDTFLKPDFTSLDVLTFAGSGIPAGINIPNYDDIRQSEGFKNVSLGNVLAVAYATQKEKLTFLKEEDKDLFIKWKGPSFEVQVGLHELLGHGSGKLFVQDDKGKFNFDQSKVINPETGEPVCSWYRGSETWDSKFSTIASSYEECRAECVGLYLCLNKEVLSIFGHKGQDAEDVVYVNWLSMVRAGLLGLEFYTPESKSWRQAHMQARFVILRVLLEAGEGLVGLEEVTGQDGKPDAQITLDRSKIHTVGKNAIHRFLQKLQILKSTADVEGGRALYDGYSAVSDSGAHNFLRLRETILLRKEARKMFVQANTRVSGDNVELVEYEGSAAGLIHSFTERFQDDAERLEADLLEMSSRDAPCCFLGSIISHDLKWEFNVDTIRKKAQQRMYFLRQLRKFNLLQGLPIQFYTAIIQSVLCTSIIVWFGSGTKQDRDRLQWTVRTAEKIIGASLPSIQDLCPECPESGNGQETSLNI</sequence>
<dbReference type="EMBL" id="CM041534">
    <property type="protein sequence ID" value="KAI3373224.1"/>
    <property type="molecule type" value="Genomic_DNA"/>
</dbReference>
<comment type="caution">
    <text evidence="1">The sequence shown here is derived from an EMBL/GenBank/DDBJ whole genome shotgun (WGS) entry which is preliminary data.</text>
</comment>
<keyword evidence="2" id="KW-1185">Reference proteome</keyword>
<protein>
    <submittedName>
        <fullName evidence="1">Uncharacterized protein</fullName>
    </submittedName>
</protein>
<evidence type="ECO:0000313" key="1">
    <source>
        <dbReference type="EMBL" id="KAI3373224.1"/>
    </source>
</evidence>
<accession>A0ACB8X0E3</accession>
<gene>
    <name evidence="1" type="ORF">L3Q82_006533</name>
</gene>
<organism evidence="1 2">
    <name type="scientific">Scortum barcoo</name>
    <name type="common">barcoo grunter</name>
    <dbReference type="NCBI Taxonomy" id="214431"/>
    <lineage>
        <taxon>Eukaryota</taxon>
        <taxon>Metazoa</taxon>
        <taxon>Chordata</taxon>
        <taxon>Craniata</taxon>
        <taxon>Vertebrata</taxon>
        <taxon>Euteleostomi</taxon>
        <taxon>Actinopterygii</taxon>
        <taxon>Neopterygii</taxon>
        <taxon>Teleostei</taxon>
        <taxon>Neoteleostei</taxon>
        <taxon>Acanthomorphata</taxon>
        <taxon>Eupercaria</taxon>
        <taxon>Centrarchiformes</taxon>
        <taxon>Terapontoidei</taxon>
        <taxon>Terapontidae</taxon>
        <taxon>Scortum</taxon>
    </lineage>
</organism>